<reference evidence="4 5" key="1">
    <citation type="submission" date="2019-09" db="EMBL/GenBank/DDBJ databases">
        <title>Hydrogenophaga aromatica sp. nov., isolated from a para-xylene-degrading enrichment culture.</title>
        <authorList>
            <person name="Tancsics A."/>
            <person name="Banerjee S."/>
        </authorList>
    </citation>
    <scope>NUCLEOTIDE SEQUENCE [LARGE SCALE GENOMIC DNA]</scope>
    <source>
        <strain evidence="4 5">D2P1</strain>
    </source>
</reference>
<dbReference type="AlphaFoldDB" id="A0A7Y8KVA6"/>
<sequence length="113" mass="11753">MIRKMMMTLLALFAASAFAAVDVNSASEADLDSIKGIGPGTSTRILSERKVGKFKDWADLIQRVSGIGEKRAAKLSAEGLTVNGVAHQATSAPVKPKLEKTGTKATPAPGTAQ</sequence>
<evidence type="ECO:0000259" key="3">
    <source>
        <dbReference type="SMART" id="SM00278"/>
    </source>
</evidence>
<feature type="signal peptide" evidence="2">
    <location>
        <begin position="1"/>
        <end position="19"/>
    </location>
</feature>
<dbReference type="Gene3D" id="1.10.150.320">
    <property type="entry name" value="Photosystem II 12 kDa extrinsic protein"/>
    <property type="match status" value="1"/>
</dbReference>
<dbReference type="GO" id="GO:0003677">
    <property type="term" value="F:DNA binding"/>
    <property type="evidence" value="ECO:0007669"/>
    <property type="project" value="InterPro"/>
</dbReference>
<dbReference type="InterPro" id="IPR051675">
    <property type="entry name" value="Endo/Exo/Phosphatase_dom_1"/>
</dbReference>
<accession>A0A7Y8KVA6</accession>
<feature type="domain" description="Helix-hairpin-helix DNA-binding motif class 1" evidence="3">
    <location>
        <begin position="59"/>
        <end position="78"/>
    </location>
</feature>
<feature type="compositionally biased region" description="Low complexity" evidence="1">
    <location>
        <begin position="103"/>
        <end position="113"/>
    </location>
</feature>
<name>A0A7Y8KVA6_9BURK</name>
<dbReference type="Pfam" id="PF12836">
    <property type="entry name" value="HHH_3"/>
    <property type="match status" value="1"/>
</dbReference>
<dbReference type="InterPro" id="IPR003583">
    <property type="entry name" value="Hlx-hairpin-Hlx_DNA-bd_motif"/>
</dbReference>
<evidence type="ECO:0000256" key="2">
    <source>
        <dbReference type="SAM" id="SignalP"/>
    </source>
</evidence>
<dbReference type="PANTHER" id="PTHR21180">
    <property type="entry name" value="ENDONUCLEASE/EXONUCLEASE/PHOSPHATASE FAMILY DOMAIN-CONTAINING PROTEIN 1"/>
    <property type="match status" value="1"/>
</dbReference>
<keyword evidence="2" id="KW-0732">Signal</keyword>
<feature type="chain" id="PRO_5031236044" evidence="2">
    <location>
        <begin position="20"/>
        <end position="113"/>
    </location>
</feature>
<dbReference type="PANTHER" id="PTHR21180:SF32">
    <property type="entry name" value="ENDONUCLEASE_EXONUCLEASE_PHOSPHATASE FAMILY DOMAIN-CONTAINING PROTEIN 1"/>
    <property type="match status" value="1"/>
</dbReference>
<keyword evidence="5" id="KW-1185">Reference proteome</keyword>
<evidence type="ECO:0000313" key="5">
    <source>
        <dbReference type="Proteomes" id="UP000545507"/>
    </source>
</evidence>
<feature type="region of interest" description="Disordered" evidence="1">
    <location>
        <begin position="86"/>
        <end position="113"/>
    </location>
</feature>
<evidence type="ECO:0000313" key="4">
    <source>
        <dbReference type="EMBL" id="NWF44145.1"/>
    </source>
</evidence>
<feature type="domain" description="Helix-hairpin-helix DNA-binding motif class 1" evidence="3">
    <location>
        <begin position="29"/>
        <end position="48"/>
    </location>
</feature>
<dbReference type="RefSeq" id="WP_177133010.1">
    <property type="nucleotide sequence ID" value="NZ_VYGV01000003.1"/>
</dbReference>
<dbReference type="InterPro" id="IPR010994">
    <property type="entry name" value="RuvA_2-like"/>
</dbReference>
<dbReference type="SUPFAM" id="SSF47781">
    <property type="entry name" value="RuvA domain 2-like"/>
    <property type="match status" value="1"/>
</dbReference>
<comment type="caution">
    <text evidence="4">The sequence shown here is derived from an EMBL/GenBank/DDBJ whole genome shotgun (WGS) entry which is preliminary data.</text>
</comment>
<protein>
    <submittedName>
        <fullName evidence="4">Helix-hairpin-helix domain-containing protein</fullName>
    </submittedName>
</protein>
<dbReference type="EMBL" id="VYGV01000003">
    <property type="protein sequence ID" value="NWF44145.1"/>
    <property type="molecule type" value="Genomic_DNA"/>
</dbReference>
<dbReference type="GO" id="GO:0006281">
    <property type="term" value="P:DNA repair"/>
    <property type="evidence" value="ECO:0007669"/>
    <property type="project" value="InterPro"/>
</dbReference>
<dbReference type="Proteomes" id="UP000545507">
    <property type="component" value="Unassembled WGS sequence"/>
</dbReference>
<evidence type="ECO:0000256" key="1">
    <source>
        <dbReference type="SAM" id="MobiDB-lite"/>
    </source>
</evidence>
<proteinExistence type="predicted"/>
<dbReference type="SMART" id="SM00278">
    <property type="entry name" value="HhH1"/>
    <property type="match status" value="2"/>
</dbReference>
<organism evidence="4 5">
    <name type="scientific">Hydrogenophaga aromaticivorans</name>
    <dbReference type="NCBI Taxonomy" id="2610898"/>
    <lineage>
        <taxon>Bacteria</taxon>
        <taxon>Pseudomonadati</taxon>
        <taxon>Pseudomonadota</taxon>
        <taxon>Betaproteobacteria</taxon>
        <taxon>Burkholderiales</taxon>
        <taxon>Comamonadaceae</taxon>
        <taxon>Hydrogenophaga</taxon>
    </lineage>
</organism>
<gene>
    <name evidence="4" type="ORF">F3K02_02600</name>
</gene>